<feature type="domain" description="Bacterial Ig-like" evidence="2">
    <location>
        <begin position="229"/>
        <end position="308"/>
    </location>
</feature>
<evidence type="ECO:0000256" key="1">
    <source>
        <dbReference type="SAM" id="MobiDB-lite"/>
    </source>
</evidence>
<feature type="domain" description="Bacterial Ig-like" evidence="2">
    <location>
        <begin position="320"/>
        <end position="412"/>
    </location>
</feature>
<proteinExistence type="predicted"/>
<accession>A0A411WFG9</accession>
<dbReference type="Gene3D" id="2.60.40.10">
    <property type="entry name" value="Immunoglobulins"/>
    <property type="match status" value="2"/>
</dbReference>
<organism evidence="3 4">
    <name type="scientific">Limnobaculum zhutongyuii</name>
    <dbReference type="NCBI Taxonomy" id="2498113"/>
    <lineage>
        <taxon>Bacteria</taxon>
        <taxon>Pseudomonadati</taxon>
        <taxon>Pseudomonadota</taxon>
        <taxon>Gammaproteobacteria</taxon>
        <taxon>Enterobacterales</taxon>
        <taxon>Budviciaceae</taxon>
        <taxon>Limnobaculum</taxon>
    </lineage>
</organism>
<dbReference type="Proteomes" id="UP000293154">
    <property type="component" value="Chromosome"/>
</dbReference>
<evidence type="ECO:0000313" key="3">
    <source>
        <dbReference type="EMBL" id="QBH94952.1"/>
    </source>
</evidence>
<dbReference type="EMBL" id="CP034752">
    <property type="protein sequence ID" value="QBH94952.1"/>
    <property type="molecule type" value="Genomic_DNA"/>
</dbReference>
<dbReference type="Pfam" id="PF19077">
    <property type="entry name" value="Big_13"/>
    <property type="match status" value="6"/>
</dbReference>
<dbReference type="Gene3D" id="3.30.420.430">
    <property type="match status" value="4"/>
</dbReference>
<reference evidence="3 4" key="1">
    <citation type="submission" date="2019-03" db="EMBL/GenBank/DDBJ databases">
        <title>Pragia sp. nov. isolated from the gut tract of Carduelis flavirostris.</title>
        <authorList>
            <person name="Ge Y."/>
        </authorList>
    </citation>
    <scope>NUCLEOTIDE SEQUENCE [LARGE SCALE GENOMIC DNA]</scope>
    <source>
        <strain evidence="3 4">CF-458</strain>
    </source>
</reference>
<dbReference type="KEGG" id="prag:EKN56_00100"/>
<feature type="domain" description="Bacterial Ig-like" evidence="2">
    <location>
        <begin position="111"/>
        <end position="193"/>
    </location>
</feature>
<protein>
    <recommendedName>
        <fullName evidence="2">Bacterial Ig-like domain-containing protein</fullName>
    </recommendedName>
</protein>
<feature type="domain" description="Bacterial Ig-like" evidence="2">
    <location>
        <begin position="428"/>
        <end position="515"/>
    </location>
</feature>
<keyword evidence="4" id="KW-1185">Reference proteome</keyword>
<evidence type="ECO:0000313" key="4">
    <source>
        <dbReference type="Proteomes" id="UP000293154"/>
    </source>
</evidence>
<feature type="domain" description="Bacterial Ig-like" evidence="2">
    <location>
        <begin position="536"/>
        <end position="620"/>
    </location>
</feature>
<feature type="region of interest" description="Disordered" evidence="1">
    <location>
        <begin position="1"/>
        <end position="20"/>
    </location>
</feature>
<dbReference type="OrthoDB" id="6527546at2"/>
<dbReference type="InterPro" id="IPR044016">
    <property type="entry name" value="Big_13"/>
</dbReference>
<feature type="domain" description="Bacterial Ig-like" evidence="2">
    <location>
        <begin position="11"/>
        <end position="90"/>
    </location>
</feature>
<gene>
    <name evidence="3" type="ORF">EKN56_00100</name>
</gene>
<evidence type="ECO:0000259" key="2">
    <source>
        <dbReference type="Pfam" id="PF19077"/>
    </source>
</evidence>
<dbReference type="NCBIfam" id="NF033510">
    <property type="entry name" value="Ca_tandemer"/>
    <property type="match status" value="6"/>
</dbReference>
<sequence length="728" mass="76242">MGAIQGTLFNGGMTDDPTPTLLGKAENSSIVKVYDGSILLGSTVANSLTGEWHFTPATPISEGAHQFHVNAVDAAGNTSKPSANFILTIDYTAPDISKLAITDIDDQVGLKTGNVLPGETTDDTRPTINGTGTKDDTVIVFTTDSSGKHEIGRATVDANGKWHLKPVSPLLPGKNDFTAIEVDPVGNQAGPSAEYRILINTQPPEPPVIERVEDNVNNIDGMVIALQKSDVTDDNTPTVIGTAVANGIVTIFNQDVAIGSVKADADGKWTFTPSPALVDGKYEIRVSVIDTIGRISEKTGPFDFTVDTTAPAKATDLVIIDNEGDWTGALSRGDTTDDSTPTFTGKAEANGTVTIYNGNSVVGKTDANSNGDWTFTPSTALADGDYTFTITVTDKAGNTGVATDKFDLTIDTSKVTVKIVKLLDDVGDITGAITPNIGVTDDTRPEVIGEGKTGSVIKVYDGENLLGSTSVKADGSWNFTPSSDLGQGSHSITATATDKTGNTSPKTSPFVFEIDSVKPSVPTIDSAIDDVGVIQGTLNNNSWTDDPTPTLMGKAEKGSVVKVYDGEALLGSVTANSTTGEWSFTPVSGLSEGEHKFHVTATDKAGNVSDKSADFILTMDFTAPSFDALSIAGVNDQVGVLTGNVASGGETDDTRPTISGTGTVGDTITVYTKDSSGNHIIGTAKVIADGTWSLRPASPLLPVRISLRQKRWIWWAIRWGHVRSIALP</sequence>
<feature type="region of interest" description="Disordered" evidence="1">
    <location>
        <begin position="482"/>
        <end position="506"/>
    </location>
</feature>
<dbReference type="AlphaFoldDB" id="A0A411WFG9"/>
<dbReference type="InterPro" id="IPR013783">
    <property type="entry name" value="Ig-like_fold"/>
</dbReference>
<name>A0A411WFG9_9GAMM</name>